<sequence length="110" mass="11964">MSTPNNSDPSQHVKTPTGQPVRPLRWEDSDEYKRFCNALKQIFETKRAPQSKGPAAQANDPDAVQAVQTDDPDAVQAVKASSEDLEDPTGKDPEGLESTEDKQGNAEGQK</sequence>
<dbReference type="AlphaFoldDB" id="A0AA39LY68"/>
<protein>
    <submittedName>
        <fullName evidence="2">Uncharacterized protein</fullName>
    </submittedName>
</protein>
<gene>
    <name evidence="2" type="ORF">QR680_006923</name>
</gene>
<proteinExistence type="predicted"/>
<evidence type="ECO:0000256" key="1">
    <source>
        <dbReference type="SAM" id="MobiDB-lite"/>
    </source>
</evidence>
<dbReference type="Proteomes" id="UP001175271">
    <property type="component" value="Unassembled WGS sequence"/>
</dbReference>
<dbReference type="EMBL" id="JAUCMV010000003">
    <property type="protein sequence ID" value="KAK0413645.1"/>
    <property type="molecule type" value="Genomic_DNA"/>
</dbReference>
<evidence type="ECO:0000313" key="3">
    <source>
        <dbReference type="Proteomes" id="UP001175271"/>
    </source>
</evidence>
<feature type="compositionally biased region" description="Polar residues" evidence="1">
    <location>
        <begin position="1"/>
        <end position="18"/>
    </location>
</feature>
<accession>A0AA39LY68</accession>
<feature type="region of interest" description="Disordered" evidence="1">
    <location>
        <begin position="1"/>
        <end position="26"/>
    </location>
</feature>
<reference evidence="2" key="1">
    <citation type="submission" date="2023-06" db="EMBL/GenBank/DDBJ databases">
        <title>Genomic analysis of the entomopathogenic nematode Steinernema hermaphroditum.</title>
        <authorList>
            <person name="Schwarz E.M."/>
            <person name="Heppert J.K."/>
            <person name="Baniya A."/>
            <person name="Schwartz H.T."/>
            <person name="Tan C.-H."/>
            <person name="Antoshechkin I."/>
            <person name="Sternberg P.W."/>
            <person name="Goodrich-Blair H."/>
            <person name="Dillman A.R."/>
        </authorList>
    </citation>
    <scope>NUCLEOTIDE SEQUENCE</scope>
    <source>
        <strain evidence="2">PS9179</strain>
        <tissue evidence="2">Whole animal</tissue>
    </source>
</reference>
<keyword evidence="3" id="KW-1185">Reference proteome</keyword>
<comment type="caution">
    <text evidence="2">The sequence shown here is derived from an EMBL/GenBank/DDBJ whole genome shotgun (WGS) entry which is preliminary data.</text>
</comment>
<organism evidence="2 3">
    <name type="scientific">Steinernema hermaphroditum</name>
    <dbReference type="NCBI Taxonomy" id="289476"/>
    <lineage>
        <taxon>Eukaryota</taxon>
        <taxon>Metazoa</taxon>
        <taxon>Ecdysozoa</taxon>
        <taxon>Nematoda</taxon>
        <taxon>Chromadorea</taxon>
        <taxon>Rhabditida</taxon>
        <taxon>Tylenchina</taxon>
        <taxon>Panagrolaimomorpha</taxon>
        <taxon>Strongyloidoidea</taxon>
        <taxon>Steinernematidae</taxon>
        <taxon>Steinernema</taxon>
    </lineage>
</organism>
<feature type="compositionally biased region" description="Basic and acidic residues" evidence="1">
    <location>
        <begin position="88"/>
        <end position="110"/>
    </location>
</feature>
<feature type="region of interest" description="Disordered" evidence="1">
    <location>
        <begin position="46"/>
        <end position="110"/>
    </location>
</feature>
<name>A0AA39LY68_9BILA</name>
<evidence type="ECO:0000313" key="2">
    <source>
        <dbReference type="EMBL" id="KAK0413645.1"/>
    </source>
</evidence>